<evidence type="ECO:0000256" key="6">
    <source>
        <dbReference type="SAM" id="SignalP"/>
    </source>
</evidence>
<keyword evidence="3 5" id="KW-0378">Hydrolase</keyword>
<dbReference type="PANTHER" id="PTHR43301">
    <property type="entry name" value="ARABINAN ENDO-1,5-ALPHA-L-ARABINOSIDASE"/>
    <property type="match status" value="1"/>
</dbReference>
<dbReference type="RefSeq" id="WP_166855907.1">
    <property type="nucleotide sequence ID" value="NZ_JAAQOM010000001.1"/>
</dbReference>
<dbReference type="PIRSF" id="PIRSF026534">
    <property type="entry name" value="Endo_alpha-L-arabinosidase"/>
    <property type="match status" value="1"/>
</dbReference>
<comment type="caution">
    <text evidence="7">The sequence shown here is derived from an EMBL/GenBank/DDBJ whole genome shotgun (WGS) entry which is preliminary data.</text>
</comment>
<dbReference type="PANTHER" id="PTHR43301:SF3">
    <property type="entry name" value="ARABINAN ENDO-1,5-ALPHA-L-ARABINOSIDASE A-RELATED"/>
    <property type="match status" value="1"/>
</dbReference>
<dbReference type="EC" id="3.2.1.55" evidence="5"/>
<reference evidence="7 8" key="1">
    <citation type="submission" date="2020-03" db="EMBL/GenBank/DDBJ databases">
        <title>Genome sequence of strain Massilia sp. TW-1.</title>
        <authorList>
            <person name="Chaudhary D.K."/>
        </authorList>
    </citation>
    <scope>NUCLEOTIDE SEQUENCE [LARGE SCALE GENOMIC DNA]</scope>
    <source>
        <strain evidence="7 8">TW-1</strain>
    </source>
</reference>
<dbReference type="InterPro" id="IPR016840">
    <property type="entry name" value="Glyco_hydro_43_endo_a_Ara-ase"/>
</dbReference>
<keyword evidence="8" id="KW-1185">Reference proteome</keyword>
<feature type="signal peptide" evidence="6">
    <location>
        <begin position="1"/>
        <end position="22"/>
    </location>
</feature>
<protein>
    <recommendedName>
        <fullName evidence="5">Extracellular exo-alpha-(1-&gt;5)-L-arabinofuranosidase</fullName>
        <ecNumber evidence="5">3.2.1.55</ecNumber>
    </recommendedName>
</protein>
<dbReference type="SUPFAM" id="SSF75005">
    <property type="entry name" value="Arabinanase/levansucrase/invertase"/>
    <property type="match status" value="1"/>
</dbReference>
<evidence type="ECO:0000313" key="7">
    <source>
        <dbReference type="EMBL" id="NIA52404.1"/>
    </source>
</evidence>
<evidence type="ECO:0000256" key="3">
    <source>
        <dbReference type="ARBA" id="ARBA00022801"/>
    </source>
</evidence>
<keyword evidence="4 5" id="KW-0326">Glycosidase</keyword>
<evidence type="ECO:0000313" key="8">
    <source>
        <dbReference type="Proteomes" id="UP000716322"/>
    </source>
</evidence>
<dbReference type="CDD" id="cd08998">
    <property type="entry name" value="GH43_Arb43a-like"/>
    <property type="match status" value="1"/>
</dbReference>
<comment type="catalytic activity">
    <reaction evidence="5">
        <text>Hydrolysis of terminal non-reducing alpha-L-arabinofuranoside residues in alpha-L-arabinosides.</text>
        <dbReference type="EC" id="3.2.1.55"/>
    </reaction>
</comment>
<comment type="similarity">
    <text evidence="2 5">Belongs to the glycosyl hydrolase 43 family.</text>
</comment>
<dbReference type="Pfam" id="PF04616">
    <property type="entry name" value="Glyco_hydro_43"/>
    <property type="match status" value="1"/>
</dbReference>
<dbReference type="InterPro" id="IPR006710">
    <property type="entry name" value="Glyco_hydro_43"/>
</dbReference>
<dbReference type="Proteomes" id="UP000716322">
    <property type="component" value="Unassembled WGS sequence"/>
</dbReference>
<sequence length="366" mass="40136">MTKNSSNTLRLAIRLFPILLLAACGGSTSGAVTVPMANAVPVVADKSLPDYIESGGLKGALGVHDPVMIKGGDTYYVFGTFTGIKTSKDMTTWTNAGAVFPEGVKLGWWSKDIPQGAQIWAPDISWHDGKYWMYYAVSAWMNFNSSIGLATNTTLDPSDPAYKWEDQGQVISYKNGGEGVNVIDPNAFLDKDGREYLLYGSFKSGLRMVELDRKTGKLLSETPTPTVLTKSLGEGVFLIKDPQYYYIFASRGICCSGANSTYQIVMGRSRTITGPYLAKDGGSWVDDKYSLLLAGDENEPGRGHNGIYSEGDTTYLVYHAYTKAFDYNSVLNIKPLYMDADGWPTVTPTKTKFQMEPFEQKVFAGK</sequence>
<accession>A0ABX0P744</accession>
<gene>
    <name evidence="7" type="ORF">HAV22_01880</name>
</gene>
<feature type="chain" id="PRO_5047071935" description="Extracellular exo-alpha-(1-&gt;5)-L-arabinofuranosidase" evidence="6">
    <location>
        <begin position="23"/>
        <end position="366"/>
    </location>
</feature>
<dbReference type="Gene3D" id="2.115.10.20">
    <property type="entry name" value="Glycosyl hydrolase domain, family 43"/>
    <property type="match status" value="1"/>
</dbReference>
<evidence type="ECO:0000256" key="4">
    <source>
        <dbReference type="ARBA" id="ARBA00023295"/>
    </source>
</evidence>
<comment type="pathway">
    <text evidence="1 5">Glycan metabolism; L-arabinan degradation.</text>
</comment>
<organism evidence="7 8">
    <name type="scientific">Telluria antibiotica</name>
    <dbReference type="NCBI Taxonomy" id="2717319"/>
    <lineage>
        <taxon>Bacteria</taxon>
        <taxon>Pseudomonadati</taxon>
        <taxon>Pseudomonadota</taxon>
        <taxon>Betaproteobacteria</taxon>
        <taxon>Burkholderiales</taxon>
        <taxon>Oxalobacteraceae</taxon>
        <taxon>Telluria group</taxon>
        <taxon>Telluria</taxon>
    </lineage>
</organism>
<proteinExistence type="inferred from homology"/>
<name>A0ABX0P744_9BURK</name>
<evidence type="ECO:0000256" key="1">
    <source>
        <dbReference type="ARBA" id="ARBA00004834"/>
    </source>
</evidence>
<dbReference type="InterPro" id="IPR023296">
    <property type="entry name" value="Glyco_hydro_beta-prop_sf"/>
</dbReference>
<dbReference type="InterPro" id="IPR050727">
    <property type="entry name" value="GH43_arabinanases"/>
</dbReference>
<evidence type="ECO:0000256" key="5">
    <source>
        <dbReference type="PIRNR" id="PIRNR026534"/>
    </source>
</evidence>
<keyword evidence="6" id="KW-0732">Signal</keyword>
<evidence type="ECO:0000256" key="2">
    <source>
        <dbReference type="ARBA" id="ARBA00009865"/>
    </source>
</evidence>
<dbReference type="EMBL" id="JAAQOM010000001">
    <property type="protein sequence ID" value="NIA52404.1"/>
    <property type="molecule type" value="Genomic_DNA"/>
</dbReference>